<dbReference type="InterPro" id="IPR031481">
    <property type="entry name" value="Glyco_tran_10_N"/>
</dbReference>
<gene>
    <name evidence="16" type="primary">LOC106464710</name>
</gene>
<keyword evidence="11" id="KW-0325">Glycoprotein</keyword>
<evidence type="ECO:0000256" key="6">
    <source>
        <dbReference type="ARBA" id="ARBA00022692"/>
    </source>
</evidence>
<evidence type="ECO:0000256" key="7">
    <source>
        <dbReference type="ARBA" id="ARBA00022968"/>
    </source>
</evidence>
<dbReference type="GeneID" id="106464710"/>
<evidence type="ECO:0000256" key="1">
    <source>
        <dbReference type="ARBA" id="ARBA00004447"/>
    </source>
</evidence>
<evidence type="ECO:0000256" key="12">
    <source>
        <dbReference type="RuleBase" id="RU003832"/>
    </source>
</evidence>
<evidence type="ECO:0000256" key="9">
    <source>
        <dbReference type="ARBA" id="ARBA00023034"/>
    </source>
</evidence>
<dbReference type="EC" id="2.4.1.-" evidence="12"/>
<dbReference type="InterPro" id="IPR038577">
    <property type="entry name" value="GT10-like_C_sf"/>
</dbReference>
<evidence type="ECO:0000256" key="4">
    <source>
        <dbReference type="ARBA" id="ARBA00022676"/>
    </source>
</evidence>
<feature type="domain" description="Fucosyltransferase N-terminal" evidence="14">
    <location>
        <begin position="98"/>
        <end position="211"/>
    </location>
</feature>
<dbReference type="Pfam" id="PF17039">
    <property type="entry name" value="Glyco_tran_10_N"/>
    <property type="match status" value="1"/>
</dbReference>
<reference evidence="16" key="1">
    <citation type="submission" date="2025-08" db="UniProtKB">
        <authorList>
            <consortium name="RefSeq"/>
        </authorList>
    </citation>
    <scope>IDENTIFICATION</scope>
    <source>
        <tissue evidence="16">Muscle</tissue>
    </source>
</reference>
<dbReference type="Proteomes" id="UP000694941">
    <property type="component" value="Unplaced"/>
</dbReference>
<evidence type="ECO:0000259" key="14">
    <source>
        <dbReference type="Pfam" id="PF17039"/>
    </source>
</evidence>
<comment type="subcellular location">
    <subcellularLocation>
        <location evidence="1 12">Golgi apparatus</location>
        <location evidence="1 12">Golgi stack membrane</location>
        <topology evidence="1 12">Single-pass type II membrane protein</topology>
    </subcellularLocation>
</comment>
<dbReference type="Pfam" id="PF00852">
    <property type="entry name" value="Glyco_transf_10"/>
    <property type="match status" value="1"/>
</dbReference>
<evidence type="ECO:0000313" key="15">
    <source>
        <dbReference type="Proteomes" id="UP000694941"/>
    </source>
</evidence>
<dbReference type="Gene3D" id="3.40.50.11660">
    <property type="entry name" value="Glycosyl transferase family 10, C-terminal domain"/>
    <property type="match status" value="1"/>
</dbReference>
<evidence type="ECO:0000256" key="11">
    <source>
        <dbReference type="ARBA" id="ARBA00023180"/>
    </source>
</evidence>
<dbReference type="InterPro" id="IPR055270">
    <property type="entry name" value="Glyco_tran_10_C"/>
</dbReference>
<sequence>MRLFFVICGISSFVFLWIFHFFKFSSSFVELKFNRVFEDSNFVHAVQLEARQFFSKNVQHHDAEKYAVCPTVSTEIEVVMQSLRVIIPEVNLKKGNDYKTIFLWTKYFNSNYSEDFYFFHPGNETFVRYGCNNLCEVTRDQRLISSVDAVLFHARDLNVRVLPKIRKPHQRWILYGLESPSFTNLPWKSINGLFNWTMTYREDSDIQAKYGYTCKKSHLEKNEIRDYLKVKSREVVWFVSNCHTPSKREKYVRELAKFISVDIYGKCGQKKCVPAQSSNCYKNTLNKYKFYLSFENSMCKDYVTEKFFNILNYDIIPITFGGAKYENIIPANSFINALNFPDPRDLAKLLKETGSNGTLYNEFFRWKTNYKVYLHRWMCELCDKLHEDTMPTVRYNLEEWFVKEAKCLIWNSTIKKFLP</sequence>
<feature type="domain" description="Fucosyltransferase C-terminal" evidence="13">
    <location>
        <begin position="229"/>
        <end position="400"/>
    </location>
</feature>
<accession>A0ABM1BEF3</accession>
<keyword evidence="15" id="KW-1185">Reference proteome</keyword>
<evidence type="ECO:0000256" key="10">
    <source>
        <dbReference type="ARBA" id="ARBA00023136"/>
    </source>
</evidence>
<keyword evidence="7" id="KW-0735">Signal-anchor</keyword>
<keyword evidence="6 12" id="KW-0812">Transmembrane</keyword>
<dbReference type="PANTHER" id="PTHR48438">
    <property type="entry name" value="ALPHA-(1,3)-FUCOSYLTRANSFERASE C-RELATED"/>
    <property type="match status" value="1"/>
</dbReference>
<comment type="similarity">
    <text evidence="3 12">Belongs to the glycosyltransferase 10 family.</text>
</comment>
<dbReference type="PANTHER" id="PTHR48438:SF1">
    <property type="entry name" value="ALPHA-(1,3)-FUCOSYLTRANSFERASE C-RELATED"/>
    <property type="match status" value="1"/>
</dbReference>
<organism evidence="15 16">
    <name type="scientific">Limulus polyphemus</name>
    <name type="common">Atlantic horseshoe crab</name>
    <dbReference type="NCBI Taxonomy" id="6850"/>
    <lineage>
        <taxon>Eukaryota</taxon>
        <taxon>Metazoa</taxon>
        <taxon>Ecdysozoa</taxon>
        <taxon>Arthropoda</taxon>
        <taxon>Chelicerata</taxon>
        <taxon>Merostomata</taxon>
        <taxon>Xiphosura</taxon>
        <taxon>Limulidae</taxon>
        <taxon>Limulus</taxon>
    </lineage>
</organism>
<dbReference type="InterPro" id="IPR001503">
    <property type="entry name" value="Glyco_trans_10"/>
</dbReference>
<evidence type="ECO:0000256" key="5">
    <source>
        <dbReference type="ARBA" id="ARBA00022679"/>
    </source>
</evidence>
<comment type="pathway">
    <text evidence="2">Protein modification; protein glycosylation.</text>
</comment>
<dbReference type="RefSeq" id="XP_013780320.1">
    <property type="nucleotide sequence ID" value="XM_013924866.1"/>
</dbReference>
<keyword evidence="9 12" id="KW-0333">Golgi apparatus</keyword>
<evidence type="ECO:0000313" key="16">
    <source>
        <dbReference type="RefSeq" id="XP_013780320.1"/>
    </source>
</evidence>
<evidence type="ECO:0000256" key="8">
    <source>
        <dbReference type="ARBA" id="ARBA00022989"/>
    </source>
</evidence>
<evidence type="ECO:0000256" key="2">
    <source>
        <dbReference type="ARBA" id="ARBA00004922"/>
    </source>
</evidence>
<evidence type="ECO:0000256" key="3">
    <source>
        <dbReference type="ARBA" id="ARBA00008919"/>
    </source>
</evidence>
<protein>
    <recommendedName>
        <fullName evidence="12">Fucosyltransferase</fullName>
        <ecNumber evidence="12">2.4.1.-</ecNumber>
    </recommendedName>
</protein>
<dbReference type="SUPFAM" id="SSF53756">
    <property type="entry name" value="UDP-Glycosyltransferase/glycogen phosphorylase"/>
    <property type="match status" value="1"/>
</dbReference>
<keyword evidence="10" id="KW-0472">Membrane</keyword>
<keyword evidence="5 12" id="KW-0808">Transferase</keyword>
<name>A0ABM1BEF3_LIMPO</name>
<keyword evidence="8" id="KW-1133">Transmembrane helix</keyword>
<evidence type="ECO:0000259" key="13">
    <source>
        <dbReference type="Pfam" id="PF00852"/>
    </source>
</evidence>
<proteinExistence type="inferred from homology"/>
<keyword evidence="4 12" id="KW-0328">Glycosyltransferase</keyword>